<dbReference type="Proteomes" id="UP000830671">
    <property type="component" value="Chromosome 3"/>
</dbReference>
<keyword evidence="2" id="KW-0472">Membrane</keyword>
<feature type="compositionally biased region" description="Basic and acidic residues" evidence="1">
    <location>
        <begin position="306"/>
        <end position="315"/>
    </location>
</feature>
<evidence type="ECO:0000256" key="1">
    <source>
        <dbReference type="SAM" id="MobiDB-lite"/>
    </source>
</evidence>
<gene>
    <name evidence="3" type="ORF">CLUP02_04988</name>
</gene>
<keyword evidence="2" id="KW-0812">Transmembrane</keyword>
<evidence type="ECO:0000313" key="4">
    <source>
        <dbReference type="Proteomes" id="UP000830671"/>
    </source>
</evidence>
<sequence>MERPHRPPPLTIPPPPRSRTRVRRPRRPNAQQARQFKRWLLRAQIANDVAHVAAASILLWIMSWFLYNVSFPLTYPAGFVAISPHIYYPRDIQYILTVINSPAAIALIAILSTDILLDARSIVHAHDPWPGWTLLIRLVLGASLIAIFWVYISLGDVFARGFTYWGMSDSYGRVLAYMFLWGIGLWDLLFVLLCRHWLGKEVKRYGEKARQVFGNENGRRRGIRGRMSPGGSAMRLGSAGGERPERIGVVDLEAARPVEEGDGGDVGRERVGLPVRMGVRRVKNSVSASVNSVASGTGPGNGMGNEDSRHLRLHL</sequence>
<feature type="compositionally biased region" description="Pro residues" evidence="1">
    <location>
        <begin position="7"/>
        <end position="17"/>
    </location>
</feature>
<proteinExistence type="predicted"/>
<name>A0A9Q8WD97_9PEZI</name>
<dbReference type="EMBL" id="CP019475">
    <property type="protein sequence ID" value="UQC79508.1"/>
    <property type="molecule type" value="Genomic_DNA"/>
</dbReference>
<dbReference type="GeneID" id="73339007"/>
<dbReference type="AlphaFoldDB" id="A0A9Q8WD97"/>
<protein>
    <submittedName>
        <fullName evidence="3">Uncharacterized protein</fullName>
    </submittedName>
</protein>
<feature type="compositionally biased region" description="Low complexity" evidence="1">
    <location>
        <begin position="286"/>
        <end position="295"/>
    </location>
</feature>
<evidence type="ECO:0000313" key="3">
    <source>
        <dbReference type="EMBL" id="UQC79508.1"/>
    </source>
</evidence>
<dbReference type="RefSeq" id="XP_049141140.1">
    <property type="nucleotide sequence ID" value="XM_049283997.1"/>
</dbReference>
<evidence type="ECO:0000256" key="2">
    <source>
        <dbReference type="SAM" id="Phobius"/>
    </source>
</evidence>
<feature type="region of interest" description="Disordered" evidence="1">
    <location>
        <begin position="1"/>
        <end position="31"/>
    </location>
</feature>
<accession>A0A9Q8WD97</accession>
<dbReference type="KEGG" id="clup:CLUP02_04988"/>
<organism evidence="3 4">
    <name type="scientific">Colletotrichum lupini</name>
    <dbReference type="NCBI Taxonomy" id="145971"/>
    <lineage>
        <taxon>Eukaryota</taxon>
        <taxon>Fungi</taxon>
        <taxon>Dikarya</taxon>
        <taxon>Ascomycota</taxon>
        <taxon>Pezizomycotina</taxon>
        <taxon>Sordariomycetes</taxon>
        <taxon>Hypocreomycetidae</taxon>
        <taxon>Glomerellales</taxon>
        <taxon>Glomerellaceae</taxon>
        <taxon>Colletotrichum</taxon>
        <taxon>Colletotrichum acutatum species complex</taxon>
    </lineage>
</organism>
<feature type="transmembrane region" description="Helical" evidence="2">
    <location>
        <begin position="134"/>
        <end position="154"/>
    </location>
</feature>
<feature type="transmembrane region" description="Helical" evidence="2">
    <location>
        <begin position="92"/>
        <end position="113"/>
    </location>
</feature>
<reference evidence="3" key="1">
    <citation type="journal article" date="2021" name="Mol. Plant Microbe Interact.">
        <title>Complete Genome Sequence of the Plant-Pathogenic Fungus Colletotrichum lupini.</title>
        <authorList>
            <person name="Baroncelli R."/>
            <person name="Pensec F."/>
            <person name="Da Lio D."/>
            <person name="Boufleur T."/>
            <person name="Vicente I."/>
            <person name="Sarrocco S."/>
            <person name="Picot A."/>
            <person name="Baraldi E."/>
            <person name="Sukno S."/>
            <person name="Thon M."/>
            <person name="Le Floch G."/>
        </authorList>
    </citation>
    <scope>NUCLEOTIDE SEQUENCE</scope>
    <source>
        <strain evidence="3">IMI 504893</strain>
    </source>
</reference>
<keyword evidence="2" id="KW-1133">Transmembrane helix</keyword>
<feature type="region of interest" description="Disordered" evidence="1">
    <location>
        <begin position="286"/>
        <end position="315"/>
    </location>
</feature>
<keyword evidence="4" id="KW-1185">Reference proteome</keyword>
<feature type="transmembrane region" description="Helical" evidence="2">
    <location>
        <begin position="174"/>
        <end position="194"/>
    </location>
</feature>
<feature type="compositionally biased region" description="Basic residues" evidence="1">
    <location>
        <begin position="18"/>
        <end position="27"/>
    </location>
</feature>